<evidence type="ECO:0000313" key="1">
    <source>
        <dbReference type="EMBL" id="HGT39422.1"/>
    </source>
</evidence>
<protein>
    <submittedName>
        <fullName evidence="1">Uncharacterized protein</fullName>
    </submittedName>
</protein>
<reference evidence="1" key="1">
    <citation type="journal article" date="2020" name="mSystems">
        <title>Genome- and Community-Level Interaction Insights into Carbon Utilization and Element Cycling Functions of Hydrothermarchaeota in Hydrothermal Sediment.</title>
        <authorList>
            <person name="Zhou Z."/>
            <person name="Liu Y."/>
            <person name="Xu W."/>
            <person name="Pan J."/>
            <person name="Luo Z.H."/>
            <person name="Li M."/>
        </authorList>
    </citation>
    <scope>NUCLEOTIDE SEQUENCE [LARGE SCALE GENOMIC DNA]</scope>
    <source>
        <strain evidence="1">SpSt-508</strain>
    </source>
</reference>
<name>A0A7C4LKJ6_9PLAN</name>
<dbReference type="EMBL" id="DSVQ01000012">
    <property type="protein sequence ID" value="HGT39422.1"/>
    <property type="molecule type" value="Genomic_DNA"/>
</dbReference>
<gene>
    <name evidence="1" type="ORF">ENS64_09210</name>
</gene>
<sequence length="143" mass="15501">MPGVLQTPSAALAVFEREPYWAPELQRQFGADVAVRTFSRLVSLAEWLAGWPAGMALVELDADPAAVLNWLGRSVNHPSARPVLVMGSSWTAPLEPLVRELGAVAFHPHVVPGRLLARQCRAIFSAATTPDWRVLVQGSSLPE</sequence>
<organism evidence="1">
    <name type="scientific">Schlesneria paludicola</name>
    <dbReference type="NCBI Taxonomy" id="360056"/>
    <lineage>
        <taxon>Bacteria</taxon>
        <taxon>Pseudomonadati</taxon>
        <taxon>Planctomycetota</taxon>
        <taxon>Planctomycetia</taxon>
        <taxon>Planctomycetales</taxon>
        <taxon>Planctomycetaceae</taxon>
        <taxon>Schlesneria</taxon>
    </lineage>
</organism>
<comment type="caution">
    <text evidence="1">The sequence shown here is derived from an EMBL/GenBank/DDBJ whole genome shotgun (WGS) entry which is preliminary data.</text>
</comment>
<accession>A0A7C4LKJ6</accession>
<proteinExistence type="predicted"/>
<dbReference type="AlphaFoldDB" id="A0A7C4LKJ6"/>